<dbReference type="RefSeq" id="WP_345356331.1">
    <property type="nucleotide sequence ID" value="NZ_BAABII010000002.1"/>
</dbReference>
<dbReference type="CDD" id="cd07812">
    <property type="entry name" value="SRPBCC"/>
    <property type="match status" value="1"/>
</dbReference>
<proteinExistence type="predicted"/>
<reference evidence="1 2" key="1">
    <citation type="submission" date="2024-08" db="EMBL/GenBank/DDBJ databases">
        <title>Genome mining of Saccharopolyspora cebuensis PGLac3 from Nigerian medicinal plant.</title>
        <authorList>
            <person name="Ezeobiora C.E."/>
            <person name="Igbokwe N.H."/>
            <person name="Amin D.H."/>
            <person name="Mendie U.E."/>
        </authorList>
    </citation>
    <scope>NUCLEOTIDE SEQUENCE [LARGE SCALE GENOMIC DNA]</scope>
    <source>
        <strain evidence="1 2">PGLac3</strain>
    </source>
</reference>
<dbReference type="InterPro" id="IPR019587">
    <property type="entry name" value="Polyketide_cyclase/dehydratase"/>
</dbReference>
<keyword evidence="2" id="KW-1185">Reference proteome</keyword>
<evidence type="ECO:0000313" key="2">
    <source>
        <dbReference type="Proteomes" id="UP001564626"/>
    </source>
</evidence>
<gene>
    <name evidence="1" type="ORF">AB8O55_20455</name>
</gene>
<dbReference type="InterPro" id="IPR023393">
    <property type="entry name" value="START-like_dom_sf"/>
</dbReference>
<name>A0ABV4CL29_9PSEU</name>
<organism evidence="1 2">
    <name type="scientific">Saccharopolyspora cebuensis</name>
    <dbReference type="NCBI Taxonomy" id="418759"/>
    <lineage>
        <taxon>Bacteria</taxon>
        <taxon>Bacillati</taxon>
        <taxon>Actinomycetota</taxon>
        <taxon>Actinomycetes</taxon>
        <taxon>Pseudonocardiales</taxon>
        <taxon>Pseudonocardiaceae</taxon>
        <taxon>Saccharopolyspora</taxon>
    </lineage>
</organism>
<evidence type="ECO:0000313" key="1">
    <source>
        <dbReference type="EMBL" id="MEY8041788.1"/>
    </source>
</evidence>
<comment type="caution">
    <text evidence="1">The sequence shown here is derived from an EMBL/GenBank/DDBJ whole genome shotgun (WGS) entry which is preliminary data.</text>
</comment>
<dbReference type="Pfam" id="PF10604">
    <property type="entry name" value="Polyketide_cyc2"/>
    <property type="match status" value="1"/>
</dbReference>
<dbReference type="Proteomes" id="UP001564626">
    <property type="component" value="Unassembled WGS sequence"/>
</dbReference>
<dbReference type="EMBL" id="JBGEHV010000042">
    <property type="protein sequence ID" value="MEY8041788.1"/>
    <property type="molecule type" value="Genomic_DNA"/>
</dbReference>
<sequence>MRRAEVRVSVPVAADPETVWAVATDWPRQGEWMLGTEVSVLGGSGGSGTELLAVTGYRGVGAVDRMRVVEFEPPRTCRVRHEGGLIVGEGGFEVVRCGNLASTFAWWERLELPTGTGPLWPAVRPALRWGLRRSLRTFAELCRAEGDRG</sequence>
<protein>
    <submittedName>
        <fullName evidence="1">SRPBCC family protein</fullName>
    </submittedName>
</protein>
<accession>A0ABV4CL29</accession>
<dbReference type="Gene3D" id="3.30.530.20">
    <property type="match status" value="1"/>
</dbReference>
<dbReference type="SUPFAM" id="SSF55961">
    <property type="entry name" value="Bet v1-like"/>
    <property type="match status" value="1"/>
</dbReference>